<organism evidence="1 2">
    <name type="scientific">Methylomonas koyamae</name>
    <dbReference type="NCBI Taxonomy" id="702114"/>
    <lineage>
        <taxon>Bacteria</taxon>
        <taxon>Pseudomonadati</taxon>
        <taxon>Pseudomonadota</taxon>
        <taxon>Gammaproteobacteria</taxon>
        <taxon>Methylococcales</taxon>
        <taxon>Methylococcaceae</taxon>
        <taxon>Methylomonas</taxon>
    </lineage>
</organism>
<comment type="caution">
    <text evidence="1">The sequence shown here is derived from an EMBL/GenBank/DDBJ whole genome shotgun (WGS) entry which is preliminary data.</text>
</comment>
<reference evidence="2" key="1">
    <citation type="submission" date="2016-03" db="EMBL/GenBank/DDBJ databases">
        <authorList>
            <person name="Heylen K."/>
            <person name="De Vos P."/>
            <person name="Vekeman B."/>
        </authorList>
    </citation>
    <scope>NUCLEOTIDE SEQUENCE [LARGE SCALE GENOMIC DNA]</scope>
    <source>
        <strain evidence="2">R-45383</strain>
    </source>
</reference>
<dbReference type="EMBL" id="LUUK01000004">
    <property type="protein sequence ID" value="OAI29138.1"/>
    <property type="molecule type" value="Genomic_DNA"/>
</dbReference>
<accession>A0A177PFM8</accession>
<sequence length="65" mass="7590">MNTVNHPNSIALTTFMDNLSGEFIAQTGYGAYVYLNPVDIERLFQDYRQQNMPIRNLVRRLLKNL</sequence>
<dbReference type="AlphaFoldDB" id="A0A177PFM8"/>
<evidence type="ECO:0000313" key="1">
    <source>
        <dbReference type="EMBL" id="OAI29138.1"/>
    </source>
</evidence>
<name>A0A177PFM8_9GAMM</name>
<evidence type="ECO:0000313" key="2">
    <source>
        <dbReference type="Proteomes" id="UP000077628"/>
    </source>
</evidence>
<gene>
    <name evidence="1" type="ORF">A1355_16855</name>
</gene>
<dbReference type="Proteomes" id="UP000077628">
    <property type="component" value="Unassembled WGS sequence"/>
</dbReference>
<dbReference type="RefSeq" id="WP_064023921.1">
    <property type="nucleotide sequence ID" value="NZ_LUUK01000004.1"/>
</dbReference>
<keyword evidence="2" id="KW-1185">Reference proteome</keyword>
<protein>
    <submittedName>
        <fullName evidence="1">Uncharacterized protein</fullName>
    </submittedName>
</protein>
<proteinExistence type="predicted"/>